<protein>
    <submittedName>
        <fullName evidence="2">Meiosis-specific coiled-coil domain-containing protein MEIOC-like</fullName>
    </submittedName>
</protein>
<feature type="region of interest" description="Disordered" evidence="1">
    <location>
        <begin position="815"/>
        <end position="839"/>
    </location>
</feature>
<dbReference type="GO" id="GO:0007144">
    <property type="term" value="P:female meiosis I"/>
    <property type="evidence" value="ECO:0000318"/>
    <property type="project" value="GO_Central"/>
</dbReference>
<dbReference type="AlphaFoldDB" id="K7DZB1"/>
<dbReference type="HOGENOM" id="CLU_015343_0_0_1"/>
<dbReference type="PANTHER" id="PTHR33861:SF4">
    <property type="entry name" value="MEIOSIS-SPECIFIC COILED-COIL DOMAIN-CONTAINING PROTEIN MEIOC"/>
    <property type="match status" value="1"/>
</dbReference>
<feature type="compositionally biased region" description="Basic and acidic residues" evidence="1">
    <location>
        <begin position="1"/>
        <end position="13"/>
    </location>
</feature>
<sequence length="998" mass="111906">MGGARLRQEDRESGGNGRSGARSSPEVVGRGLQLPRLRFPNLPLSRRLGSRGWSHGREVGGGSEMVANSAVPVTPRANAAAAACYPEVRPELTTLSSCSCGNDPSLWKETLRSEDMLKTEDCFNLYKSQINCKKQGMDSQLFSPFLGEITDTPPLESSSLYPNWSIYGDDISPPTAFQDCTNKRAQINLSYSGNGPDMFGLASSTLEEPNSPEPFTDWNSLASLLPPTWTPNFGSDGDYSGPPLKNSVEDFPDFIETQNFNQEYFQTSPEMENLQSGFDDLRLVESWTSPSDHSNQLPENIFKSTYLENSAFKTNPVIQPKGFPLQNAEFSQGETNYEKMKLNNDYDKNCADLNSYFQSRYKNSTSIQKESWKPEIANEKIMKMNLQEQMKYSNDVGSLAADPYRFHESCLLPKRNEGVIPSQPIQLSVPPPLCFINQPFSKENLSAVVNGKSQETSPASNFKFMDNFEDNGCQLPINAKEIPLKPLDYNLSINTALQNGNCQSFFREHIWVDGNVLSPIPTANSSFVKPITSGSQVSSGVSALSGSSPMHQSVFSPSYYPQTPPIPFFRKEGRLQMPNGVPNGLRFPNSDTENQKPNIQMGHFPHDPSAIKDHHSCKIPAHLSSSFLLHQNTASEFSERYQKLCKKQNLANSNRDDKKGRKNLIPQPSYIGQNRQQFNIFQKKQEKSSVNMSDFINPSFLPAFPLVSEIKQNPNFTPFNLSPFVSAANFPFPPSTFPFSELVDVFHYGDFNNLNPVVSDLFRREVTPPYFAFPPPFNKYRPPRNRSGPANELHIQLEECYEQWRALEKERKKSEADLARNFPGKRVSSSNNTSVSRLPANPSRVDRLIVDQLKEQARVLTLLRRMEKLGGGPLHGNISITLEHHLEAIHATQAKRKDELINVANHPRQGIRYNNEKDVLALALVIKELAVATRKTRTALWCALQMTLPKTCFNLPVKQEEIERVLQELCPQNAGAPEKTMVDHKDHGLEKGSAESTK</sequence>
<dbReference type="InParanoid" id="K7DZB1"/>
<name>K7DZB1_MONDO</name>
<evidence type="ECO:0000313" key="3">
    <source>
        <dbReference type="Proteomes" id="UP000002280"/>
    </source>
</evidence>
<evidence type="ECO:0000256" key="1">
    <source>
        <dbReference type="SAM" id="MobiDB-lite"/>
    </source>
</evidence>
<feature type="region of interest" description="Disordered" evidence="1">
    <location>
        <begin position="1"/>
        <end position="32"/>
    </location>
</feature>
<reference evidence="2" key="3">
    <citation type="submission" date="2025-09" db="UniProtKB">
        <authorList>
            <consortium name="Ensembl"/>
        </authorList>
    </citation>
    <scope>IDENTIFICATION</scope>
</reference>
<dbReference type="GeneTree" id="ENSGT00390000003267"/>
<dbReference type="GO" id="GO:0005634">
    <property type="term" value="C:nucleus"/>
    <property type="evidence" value="ECO:0000318"/>
    <property type="project" value="GO_Central"/>
</dbReference>
<dbReference type="OrthoDB" id="9447195at2759"/>
<dbReference type="eggNOG" id="ENOG502QPMP">
    <property type="taxonomic scope" value="Eukaryota"/>
</dbReference>
<dbReference type="KEGG" id="mdo:103106895"/>
<proteinExistence type="predicted"/>
<feature type="compositionally biased region" description="Basic and acidic residues" evidence="1">
    <location>
        <begin position="980"/>
        <end position="998"/>
    </location>
</feature>
<dbReference type="PANTHER" id="PTHR33861">
    <property type="entry name" value="PROTEIN CBG18333"/>
    <property type="match status" value="1"/>
</dbReference>
<accession>K7DZB1</accession>
<feature type="region of interest" description="Disordered" evidence="1">
    <location>
        <begin position="976"/>
        <end position="998"/>
    </location>
</feature>
<dbReference type="Ensembl" id="ENSMODT00000041968.1">
    <property type="protein sequence ID" value="ENSMODP00000038862.1"/>
    <property type="gene ID" value="ENSMODG00000027446.2"/>
</dbReference>
<dbReference type="GeneID" id="103106895"/>
<dbReference type="Proteomes" id="UP000002280">
    <property type="component" value="Chromosome 6"/>
</dbReference>
<organism evidence="2 3">
    <name type="scientific">Monodelphis domestica</name>
    <name type="common">Gray short-tailed opossum</name>
    <dbReference type="NCBI Taxonomy" id="13616"/>
    <lineage>
        <taxon>Eukaryota</taxon>
        <taxon>Metazoa</taxon>
        <taxon>Chordata</taxon>
        <taxon>Craniata</taxon>
        <taxon>Vertebrata</taxon>
        <taxon>Euteleostomi</taxon>
        <taxon>Mammalia</taxon>
        <taxon>Metatheria</taxon>
        <taxon>Didelphimorphia</taxon>
        <taxon>Didelphidae</taxon>
        <taxon>Monodelphis</taxon>
    </lineage>
</organism>
<dbReference type="Bgee" id="ENSMODG00000027446">
    <property type="expression patterns" value="Expressed in uterus and 19 other cell types or tissues"/>
</dbReference>
<keyword evidence="3" id="KW-1185">Reference proteome</keyword>
<evidence type="ECO:0000313" key="2">
    <source>
        <dbReference type="Ensembl" id="ENSMODP00000038862.1"/>
    </source>
</evidence>
<dbReference type="Pfam" id="PF15189">
    <property type="entry name" value="MEIOC"/>
    <property type="match status" value="1"/>
</dbReference>
<feature type="region of interest" description="Disordered" evidence="1">
    <location>
        <begin position="648"/>
        <end position="668"/>
    </location>
</feature>
<dbReference type="STRING" id="13616.ENSMODP00000038862"/>
<dbReference type="OMA" id="QFNMFRK"/>
<feature type="compositionally biased region" description="Low complexity" evidence="1">
    <location>
        <begin position="826"/>
        <end position="837"/>
    </location>
</feature>
<reference evidence="2" key="2">
    <citation type="submission" date="2025-08" db="UniProtKB">
        <authorList>
            <consortium name="Ensembl"/>
        </authorList>
    </citation>
    <scope>IDENTIFICATION</scope>
</reference>
<dbReference type="GO" id="GO:0005737">
    <property type="term" value="C:cytoplasm"/>
    <property type="evidence" value="ECO:0000318"/>
    <property type="project" value="GO_Central"/>
</dbReference>
<gene>
    <name evidence="2" type="primary">LOC103106895</name>
</gene>
<dbReference type="InterPro" id="IPR027963">
    <property type="entry name" value="MEIOC"/>
</dbReference>
<dbReference type="GO" id="GO:0048255">
    <property type="term" value="P:mRNA stabilization"/>
    <property type="evidence" value="ECO:0000318"/>
    <property type="project" value="GO_Central"/>
</dbReference>
<dbReference type="GO" id="GO:0007141">
    <property type="term" value="P:male meiosis I"/>
    <property type="evidence" value="ECO:0000318"/>
    <property type="project" value="GO_Central"/>
</dbReference>
<reference evidence="2 3" key="1">
    <citation type="journal article" date="2007" name="Nature">
        <title>Genome of the marsupial Monodelphis domestica reveals innovation in non-coding sequences.</title>
        <authorList>
            <person name="Mikkelsen T.S."/>
            <person name="Wakefield M.J."/>
            <person name="Aken B."/>
            <person name="Amemiya C.T."/>
            <person name="Chang J.L."/>
            <person name="Duke S."/>
            <person name="Garber M."/>
            <person name="Gentles A.J."/>
            <person name="Goodstadt L."/>
            <person name="Heger A."/>
            <person name="Jurka J."/>
            <person name="Kamal M."/>
            <person name="Mauceli E."/>
            <person name="Searle S.M."/>
            <person name="Sharpe T."/>
            <person name="Baker M.L."/>
            <person name="Batzer M.A."/>
            <person name="Benos P.V."/>
            <person name="Belov K."/>
            <person name="Clamp M."/>
            <person name="Cook A."/>
            <person name="Cuff J."/>
            <person name="Das R."/>
            <person name="Davidow L."/>
            <person name="Deakin J.E."/>
            <person name="Fazzari M.J."/>
            <person name="Glass J.L."/>
            <person name="Grabherr M."/>
            <person name="Greally J.M."/>
            <person name="Gu W."/>
            <person name="Hore T.A."/>
            <person name="Huttley G.A."/>
            <person name="Kleber M."/>
            <person name="Jirtle R.L."/>
            <person name="Koina E."/>
            <person name="Lee J.T."/>
            <person name="Mahony S."/>
            <person name="Marra M.A."/>
            <person name="Miller R.D."/>
            <person name="Nicholls R.D."/>
            <person name="Oda M."/>
            <person name="Papenfuss A.T."/>
            <person name="Parra Z.E."/>
            <person name="Pollock D.D."/>
            <person name="Ray D.A."/>
            <person name="Schein J.E."/>
            <person name="Speed T.P."/>
            <person name="Thompson K."/>
            <person name="VandeBerg J.L."/>
            <person name="Wade C.M."/>
            <person name="Walker J.A."/>
            <person name="Waters P.D."/>
            <person name="Webber C."/>
            <person name="Weidman J.R."/>
            <person name="Xie X."/>
            <person name="Zody M.C."/>
            <person name="Baldwin J."/>
            <person name="Abdouelleil A."/>
            <person name="Abdulkadir J."/>
            <person name="Abebe A."/>
            <person name="Abera B."/>
            <person name="Abreu J."/>
            <person name="Acer S.C."/>
            <person name="Aftuck L."/>
            <person name="Alexander A."/>
            <person name="An P."/>
            <person name="Anderson E."/>
            <person name="Anderson S."/>
            <person name="Arachi H."/>
            <person name="Azer M."/>
            <person name="Bachantsang P."/>
            <person name="Barry A."/>
            <person name="Bayul T."/>
            <person name="Berlin A."/>
            <person name="Bessette D."/>
            <person name="Bloom T."/>
            <person name="Bloom T."/>
            <person name="Boguslavskiy L."/>
            <person name="Bonnet C."/>
            <person name="Boukhgalter B."/>
            <person name="Bourzgui I."/>
            <person name="Brown A."/>
            <person name="Cahill P."/>
            <person name="Channer S."/>
            <person name="Cheshatsang Y."/>
            <person name="Chuda L."/>
            <person name="Citroen M."/>
            <person name="Collymore A."/>
            <person name="Cooke P."/>
            <person name="Costello M."/>
            <person name="D'Aco K."/>
            <person name="Daza R."/>
            <person name="De Haan G."/>
            <person name="DeGray S."/>
            <person name="DeMaso C."/>
            <person name="Dhargay N."/>
            <person name="Dooley K."/>
            <person name="Dooley E."/>
            <person name="Doricent M."/>
            <person name="Dorje P."/>
            <person name="Dorjee K."/>
            <person name="Dupes A."/>
            <person name="Elong R."/>
            <person name="Falk J."/>
            <person name="Farina A."/>
            <person name="Faro S."/>
            <person name="Ferguson D."/>
            <person name="Fisher S."/>
            <person name="Foley C.D."/>
            <person name="Franke A."/>
            <person name="Friedrich D."/>
            <person name="Gadbois L."/>
            <person name="Gearin G."/>
            <person name="Gearin C.R."/>
            <person name="Giannoukos G."/>
            <person name="Goode T."/>
            <person name="Graham J."/>
            <person name="Grandbois E."/>
            <person name="Grewal S."/>
            <person name="Gyaltsen K."/>
            <person name="Hafez N."/>
            <person name="Hagos B."/>
            <person name="Hall J."/>
            <person name="Henson C."/>
            <person name="Hollinger A."/>
            <person name="Honan T."/>
            <person name="Huard M.D."/>
            <person name="Hughes L."/>
            <person name="Hurhula B."/>
            <person name="Husby M.E."/>
            <person name="Kamat A."/>
            <person name="Kanga B."/>
            <person name="Kashin S."/>
            <person name="Khazanovich D."/>
            <person name="Kisner P."/>
            <person name="Lance K."/>
            <person name="Lara M."/>
            <person name="Lee W."/>
            <person name="Lennon N."/>
            <person name="Letendre F."/>
            <person name="LeVine R."/>
            <person name="Lipovsky A."/>
            <person name="Liu X."/>
            <person name="Liu J."/>
            <person name="Liu S."/>
            <person name="Lokyitsang T."/>
            <person name="Lokyitsang Y."/>
            <person name="Lubonja R."/>
            <person name="Lui A."/>
            <person name="MacDonald P."/>
            <person name="Magnisalis V."/>
            <person name="Maru K."/>
            <person name="Matthews C."/>
            <person name="McCusker W."/>
            <person name="McDonough S."/>
            <person name="Mehta T."/>
            <person name="Meldrim J."/>
            <person name="Meneus L."/>
            <person name="Mihai O."/>
            <person name="Mihalev A."/>
            <person name="Mihova T."/>
            <person name="Mittelman R."/>
            <person name="Mlenga V."/>
            <person name="Montmayeur A."/>
            <person name="Mulrain L."/>
            <person name="Navidi A."/>
            <person name="Naylor J."/>
            <person name="Negash T."/>
            <person name="Nguyen T."/>
            <person name="Nguyen N."/>
            <person name="Nicol R."/>
            <person name="Norbu C."/>
            <person name="Norbu N."/>
            <person name="Novod N."/>
            <person name="O'Neill B."/>
            <person name="Osman S."/>
            <person name="Markiewicz E."/>
            <person name="Oyono O.L."/>
            <person name="Patti C."/>
            <person name="Phunkhang P."/>
            <person name="Pierre F."/>
            <person name="Priest M."/>
            <person name="Raghuraman S."/>
            <person name="Rege F."/>
            <person name="Reyes R."/>
            <person name="Rise C."/>
            <person name="Rogov P."/>
            <person name="Ross K."/>
            <person name="Ryan E."/>
            <person name="Settipalli S."/>
            <person name="Shea T."/>
            <person name="Sherpa N."/>
            <person name="Shi L."/>
            <person name="Shih D."/>
            <person name="Sparrow T."/>
            <person name="Spaulding J."/>
            <person name="Stalker J."/>
            <person name="Stange-Thomann N."/>
            <person name="Stavropoulos S."/>
            <person name="Stone C."/>
            <person name="Strader C."/>
            <person name="Tesfaye S."/>
            <person name="Thomson T."/>
            <person name="Thoulutsang Y."/>
            <person name="Thoulutsang D."/>
            <person name="Topham K."/>
            <person name="Topping I."/>
            <person name="Tsamla T."/>
            <person name="Vassiliev H."/>
            <person name="Vo A."/>
            <person name="Wangchuk T."/>
            <person name="Wangdi T."/>
            <person name="Weiand M."/>
            <person name="Wilkinson J."/>
            <person name="Wilson A."/>
            <person name="Yadav S."/>
            <person name="Young G."/>
            <person name="Yu Q."/>
            <person name="Zembek L."/>
            <person name="Zhong D."/>
            <person name="Zimmer A."/>
            <person name="Zwirko Z."/>
            <person name="Jaffe D.B."/>
            <person name="Alvarez P."/>
            <person name="Brockman W."/>
            <person name="Butler J."/>
            <person name="Chin C."/>
            <person name="Gnerre S."/>
            <person name="MacCallum I."/>
            <person name="Graves J.A."/>
            <person name="Ponting C.P."/>
            <person name="Breen M."/>
            <person name="Samollow P.B."/>
            <person name="Lander E.S."/>
            <person name="Lindblad-Toh K."/>
        </authorList>
    </citation>
    <scope>NUCLEOTIDE SEQUENCE [LARGE SCALE GENOMIC DNA]</scope>
</reference>